<reference evidence="2" key="1">
    <citation type="submission" date="2020-11" db="EMBL/GenBank/DDBJ databases">
        <authorList>
            <consortium name="DOE Joint Genome Institute"/>
            <person name="Ahrendt S."/>
            <person name="Riley R."/>
            <person name="Andreopoulos W."/>
            <person name="Labutti K."/>
            <person name="Pangilinan J."/>
            <person name="Ruiz-Duenas F.J."/>
            <person name="Barrasa J.M."/>
            <person name="Sanchez-Garcia M."/>
            <person name="Camarero S."/>
            <person name="Miyauchi S."/>
            <person name="Serrano A."/>
            <person name="Linde D."/>
            <person name="Babiker R."/>
            <person name="Drula E."/>
            <person name="Ayuso-Fernandez I."/>
            <person name="Pacheco R."/>
            <person name="Padilla G."/>
            <person name="Ferreira P."/>
            <person name="Barriuso J."/>
            <person name="Kellner H."/>
            <person name="Castanera R."/>
            <person name="Alfaro M."/>
            <person name="Ramirez L."/>
            <person name="Pisabarro A.G."/>
            <person name="Kuo A."/>
            <person name="Tritt A."/>
            <person name="Lipzen A."/>
            <person name="He G."/>
            <person name="Yan M."/>
            <person name="Ng V."/>
            <person name="Cullen D."/>
            <person name="Martin F."/>
            <person name="Rosso M.-N."/>
            <person name="Henrissat B."/>
            <person name="Hibbett D."/>
            <person name="Martinez A.T."/>
            <person name="Grigoriev I.V."/>
        </authorList>
    </citation>
    <scope>NUCLEOTIDE SEQUENCE</scope>
    <source>
        <strain evidence="2">AH 40177</strain>
    </source>
</reference>
<comment type="caution">
    <text evidence="2">The sequence shown here is derived from an EMBL/GenBank/DDBJ whole genome shotgun (WGS) entry which is preliminary data.</text>
</comment>
<dbReference type="GO" id="GO:0016747">
    <property type="term" value="F:acyltransferase activity, transferring groups other than amino-acyl groups"/>
    <property type="evidence" value="ECO:0007669"/>
    <property type="project" value="TreeGrafter"/>
</dbReference>
<dbReference type="EMBL" id="JADNRY010000006">
    <property type="protein sequence ID" value="KAF9076643.1"/>
    <property type="molecule type" value="Genomic_DNA"/>
</dbReference>
<dbReference type="Gene3D" id="3.30.559.10">
    <property type="entry name" value="Chloramphenicol acetyltransferase-like domain"/>
    <property type="match status" value="1"/>
</dbReference>
<organism evidence="2 3">
    <name type="scientific">Rhodocollybia butyracea</name>
    <dbReference type="NCBI Taxonomy" id="206335"/>
    <lineage>
        <taxon>Eukaryota</taxon>
        <taxon>Fungi</taxon>
        <taxon>Dikarya</taxon>
        <taxon>Basidiomycota</taxon>
        <taxon>Agaricomycotina</taxon>
        <taxon>Agaricomycetes</taxon>
        <taxon>Agaricomycetidae</taxon>
        <taxon>Agaricales</taxon>
        <taxon>Marasmiineae</taxon>
        <taxon>Omphalotaceae</taxon>
        <taxon>Rhodocollybia</taxon>
    </lineage>
</organism>
<evidence type="ECO:0000313" key="2">
    <source>
        <dbReference type="EMBL" id="KAF9076643.1"/>
    </source>
</evidence>
<sequence length="258" mass="27991">MSDQFAALSEMLKGFKSNLESQTEILIKPTTKRNIPPVPPIRLHALDLLMPPINVSLPILFKITPALAADGTSNPKRGIHDEFESIVERLKLALAETLEMYPPIAGTIHASPDDASALTLVCDGPGAAFITKLEDRVYVENENTLPQLAGADIFAMDLKLPIFTVKLSLFSCGTMVMVTSMHHHAADLTSYMDFIGAWARLSRGEGLDMEAIPHSWSRDINLSLSVTMPSSMPGIMILPPPSATATPIPPPLYEYATG</sequence>
<dbReference type="PANTHER" id="PTHR31642">
    <property type="entry name" value="TRICHOTHECENE 3-O-ACETYLTRANSFERASE"/>
    <property type="match status" value="1"/>
</dbReference>
<keyword evidence="1 2" id="KW-0808">Transferase</keyword>
<dbReference type="InterPro" id="IPR050317">
    <property type="entry name" value="Plant_Fungal_Acyltransferase"/>
</dbReference>
<evidence type="ECO:0000313" key="3">
    <source>
        <dbReference type="Proteomes" id="UP000772434"/>
    </source>
</evidence>
<evidence type="ECO:0000256" key="1">
    <source>
        <dbReference type="ARBA" id="ARBA00022679"/>
    </source>
</evidence>
<accession>A0A9P5Q717</accession>
<protein>
    <submittedName>
        <fullName evidence="2">Transferase family-domain-containing protein</fullName>
    </submittedName>
</protein>
<name>A0A9P5Q717_9AGAR</name>
<gene>
    <name evidence="2" type="ORF">BDP27DRAFT_1358043</name>
</gene>
<keyword evidence="3" id="KW-1185">Reference proteome</keyword>
<dbReference type="Pfam" id="PF02458">
    <property type="entry name" value="Transferase"/>
    <property type="match status" value="1"/>
</dbReference>
<dbReference type="PANTHER" id="PTHR31642:SF310">
    <property type="entry name" value="FATTY ALCOHOL:CAFFEOYL-COA ACYLTRANSFERASE"/>
    <property type="match status" value="1"/>
</dbReference>
<dbReference type="InterPro" id="IPR023213">
    <property type="entry name" value="CAT-like_dom_sf"/>
</dbReference>
<dbReference type="Proteomes" id="UP000772434">
    <property type="component" value="Unassembled WGS sequence"/>
</dbReference>
<proteinExistence type="predicted"/>
<dbReference type="OrthoDB" id="1862401at2759"/>
<dbReference type="AlphaFoldDB" id="A0A9P5Q717"/>